<dbReference type="InterPro" id="IPR016009">
    <property type="entry name" value="tRNA_MeTrfase_TRMD/TRM10"/>
</dbReference>
<dbReference type="InterPro" id="IPR029026">
    <property type="entry name" value="tRNA_m1G_MTases_N"/>
</dbReference>
<dbReference type="InterPro" id="IPR002649">
    <property type="entry name" value="tRNA_m1G_MeTrfase_TrmD"/>
</dbReference>
<gene>
    <name evidence="15" type="primary">trmD</name>
    <name evidence="19" type="ORF">HNR65_001759</name>
</gene>
<dbReference type="InterPro" id="IPR023148">
    <property type="entry name" value="tRNA_m1G_MeTrfase_C_sf"/>
</dbReference>
<feature type="binding site" evidence="15 16">
    <location>
        <position position="107"/>
    </location>
    <ligand>
        <name>S-adenosyl-L-methionine</name>
        <dbReference type="ChEBI" id="CHEBI:59789"/>
    </ligand>
</feature>
<protein>
    <recommendedName>
        <fullName evidence="6 15">tRNA (guanine-N(1)-)-methyltransferase</fullName>
        <ecNumber evidence="5 15">2.1.1.228</ecNumber>
    </recommendedName>
    <alternativeName>
        <fullName evidence="12 15">M1G-methyltransferase</fullName>
    </alternativeName>
    <alternativeName>
        <fullName evidence="13 15">tRNA [GM37] methyltransferase</fullName>
    </alternativeName>
</protein>
<evidence type="ECO:0000256" key="15">
    <source>
        <dbReference type="HAMAP-Rule" id="MF_00605"/>
    </source>
</evidence>
<dbReference type="GO" id="GO:0005829">
    <property type="term" value="C:cytosol"/>
    <property type="evidence" value="ECO:0007669"/>
    <property type="project" value="TreeGrafter"/>
</dbReference>
<dbReference type="FunFam" id="1.10.1270.20:FF:000001">
    <property type="entry name" value="tRNA (guanine-N(1)-)-methyltransferase"/>
    <property type="match status" value="1"/>
</dbReference>
<dbReference type="InterPro" id="IPR029028">
    <property type="entry name" value="Alpha/beta_knot_MTases"/>
</dbReference>
<dbReference type="AlphaFoldDB" id="A0A7W0HKP4"/>
<keyword evidence="7 15" id="KW-0963">Cytoplasm</keyword>
<keyword evidence="9 15" id="KW-0808">Transferase</keyword>
<reference evidence="19 20" key="1">
    <citation type="submission" date="2020-07" db="EMBL/GenBank/DDBJ databases">
        <title>Genomic Encyclopedia of Type Strains, Phase IV (KMG-IV): sequencing the most valuable type-strain genomes for metagenomic binning, comparative biology and taxonomic classification.</title>
        <authorList>
            <person name="Goeker M."/>
        </authorList>
    </citation>
    <scope>NUCLEOTIDE SEQUENCE [LARGE SCALE GENOMIC DNA]</scope>
    <source>
        <strain evidence="19 20">DSM 17721</strain>
    </source>
</reference>
<dbReference type="Proteomes" id="UP000525298">
    <property type="component" value="Unassembled WGS sequence"/>
</dbReference>
<evidence type="ECO:0000256" key="4">
    <source>
        <dbReference type="ARBA" id="ARBA00011738"/>
    </source>
</evidence>
<comment type="similarity">
    <text evidence="3 15 17">Belongs to the RNA methyltransferase TrmD family.</text>
</comment>
<evidence type="ECO:0000256" key="7">
    <source>
        <dbReference type="ARBA" id="ARBA00022490"/>
    </source>
</evidence>
<dbReference type="PANTHER" id="PTHR46417">
    <property type="entry name" value="TRNA (GUANINE-N(1)-)-METHYLTRANSFERASE"/>
    <property type="match status" value="1"/>
</dbReference>
<dbReference type="CDD" id="cd18080">
    <property type="entry name" value="TrmD-like"/>
    <property type="match status" value="1"/>
</dbReference>
<evidence type="ECO:0000313" key="19">
    <source>
        <dbReference type="EMBL" id="MBA2881432.1"/>
    </source>
</evidence>
<evidence type="ECO:0000256" key="8">
    <source>
        <dbReference type="ARBA" id="ARBA00022603"/>
    </source>
</evidence>
<dbReference type="SUPFAM" id="SSF75217">
    <property type="entry name" value="alpha/beta knot"/>
    <property type="match status" value="1"/>
</dbReference>
<dbReference type="PANTHER" id="PTHR46417:SF1">
    <property type="entry name" value="TRNA (GUANINE-N(1)-)-METHYLTRANSFERASE"/>
    <property type="match status" value="1"/>
</dbReference>
<evidence type="ECO:0000313" key="20">
    <source>
        <dbReference type="Proteomes" id="UP000525298"/>
    </source>
</evidence>
<comment type="subcellular location">
    <subcellularLocation>
        <location evidence="2 15 17">Cytoplasm</location>
    </subcellularLocation>
</comment>
<dbReference type="Pfam" id="PF01746">
    <property type="entry name" value="tRNA_m1G_MT"/>
    <property type="match status" value="1"/>
</dbReference>
<keyword evidence="11 15" id="KW-0819">tRNA processing</keyword>
<feature type="binding site" evidence="15 16">
    <location>
        <begin position="127"/>
        <end position="132"/>
    </location>
    <ligand>
        <name>S-adenosyl-L-methionine</name>
        <dbReference type="ChEBI" id="CHEBI:59789"/>
    </ligand>
</feature>
<evidence type="ECO:0000256" key="16">
    <source>
        <dbReference type="PIRSR" id="PIRSR000386-1"/>
    </source>
</evidence>
<evidence type="ECO:0000259" key="18">
    <source>
        <dbReference type="Pfam" id="PF01746"/>
    </source>
</evidence>
<evidence type="ECO:0000256" key="17">
    <source>
        <dbReference type="RuleBase" id="RU003464"/>
    </source>
</evidence>
<dbReference type="NCBIfam" id="NF000648">
    <property type="entry name" value="PRK00026.1"/>
    <property type="match status" value="1"/>
</dbReference>
<evidence type="ECO:0000256" key="14">
    <source>
        <dbReference type="ARBA" id="ARBA00047783"/>
    </source>
</evidence>
<evidence type="ECO:0000256" key="2">
    <source>
        <dbReference type="ARBA" id="ARBA00004496"/>
    </source>
</evidence>
<evidence type="ECO:0000256" key="6">
    <source>
        <dbReference type="ARBA" id="ARBA00014679"/>
    </source>
</evidence>
<evidence type="ECO:0000256" key="10">
    <source>
        <dbReference type="ARBA" id="ARBA00022691"/>
    </source>
</evidence>
<evidence type="ECO:0000256" key="9">
    <source>
        <dbReference type="ARBA" id="ARBA00022679"/>
    </source>
</evidence>
<proteinExistence type="inferred from homology"/>
<keyword evidence="20" id="KW-1185">Reference proteome</keyword>
<dbReference type="NCBIfam" id="TIGR00088">
    <property type="entry name" value="trmD"/>
    <property type="match status" value="1"/>
</dbReference>
<dbReference type="Gene3D" id="3.40.1280.10">
    <property type="match status" value="1"/>
</dbReference>
<keyword evidence="8 15" id="KW-0489">Methyltransferase</keyword>
<evidence type="ECO:0000256" key="1">
    <source>
        <dbReference type="ARBA" id="ARBA00002634"/>
    </source>
</evidence>
<sequence length="244" mass="27294">MTIFPEMFDAFAGHGIMRRAVESGKIRLEPVNIRDFAEGRHRVTDDRPYGGGSGMVMKPEPLAAAIETAKTELPEAPVVLLTPQGRRFDQDTARQYAACKEMIFICGRYEGLDERICEGYVDDEISIGDYVLTGGELPAMVVMDAVIRHIPGVLGAADAAECDSFSAGRLEHAHYTRPGVFEQKQVPGVLLSGNHRAIEDWRRESALLRTILRRPDLLEQTGLTEPEKKIVQKWCRRLETLAWD</sequence>
<evidence type="ECO:0000256" key="12">
    <source>
        <dbReference type="ARBA" id="ARBA00029736"/>
    </source>
</evidence>
<keyword evidence="10 15" id="KW-0949">S-adenosyl-L-methionine</keyword>
<dbReference type="PIRSF" id="PIRSF000386">
    <property type="entry name" value="tRNA_mtase"/>
    <property type="match status" value="1"/>
</dbReference>
<comment type="caution">
    <text evidence="19">The sequence shown here is derived from an EMBL/GenBank/DDBJ whole genome shotgun (WGS) entry which is preliminary data.</text>
</comment>
<dbReference type="EC" id="2.1.1.228" evidence="5 15"/>
<feature type="domain" description="tRNA methyltransferase TRMD/TRM10-type" evidence="18">
    <location>
        <begin position="1"/>
        <end position="220"/>
    </location>
</feature>
<organism evidence="19 20">
    <name type="scientific">Desulfosalsimonas propionicica</name>
    <dbReference type="NCBI Taxonomy" id="332175"/>
    <lineage>
        <taxon>Bacteria</taxon>
        <taxon>Pseudomonadati</taxon>
        <taxon>Thermodesulfobacteriota</taxon>
        <taxon>Desulfobacteria</taxon>
        <taxon>Desulfobacterales</taxon>
        <taxon>Desulfosalsimonadaceae</taxon>
        <taxon>Desulfosalsimonas</taxon>
    </lineage>
</organism>
<evidence type="ECO:0000256" key="3">
    <source>
        <dbReference type="ARBA" id="ARBA00007630"/>
    </source>
</evidence>
<dbReference type="GO" id="GO:0052906">
    <property type="term" value="F:tRNA (guanine(37)-N1)-methyltransferase activity"/>
    <property type="evidence" value="ECO:0007669"/>
    <property type="project" value="UniProtKB-UniRule"/>
</dbReference>
<dbReference type="GO" id="GO:0002939">
    <property type="term" value="P:tRNA N1-guanine methylation"/>
    <property type="evidence" value="ECO:0007669"/>
    <property type="project" value="TreeGrafter"/>
</dbReference>
<evidence type="ECO:0000256" key="13">
    <source>
        <dbReference type="ARBA" id="ARBA00033392"/>
    </source>
</evidence>
<name>A0A7W0HKP4_9BACT</name>
<dbReference type="EMBL" id="JACDUS010000004">
    <property type="protein sequence ID" value="MBA2881432.1"/>
    <property type="molecule type" value="Genomic_DNA"/>
</dbReference>
<dbReference type="HAMAP" id="MF_00605">
    <property type="entry name" value="TrmD"/>
    <property type="match status" value="1"/>
</dbReference>
<dbReference type="FunFam" id="3.40.1280.10:FF:000001">
    <property type="entry name" value="tRNA (guanine-N(1)-)-methyltransferase"/>
    <property type="match status" value="1"/>
</dbReference>
<comment type="subunit">
    <text evidence="4 15 17">Homodimer.</text>
</comment>
<accession>A0A7W0HKP4</accession>
<evidence type="ECO:0000256" key="5">
    <source>
        <dbReference type="ARBA" id="ARBA00012807"/>
    </source>
</evidence>
<comment type="function">
    <text evidence="1 15 17">Specifically methylates guanosine-37 in various tRNAs.</text>
</comment>
<evidence type="ECO:0000256" key="11">
    <source>
        <dbReference type="ARBA" id="ARBA00022694"/>
    </source>
</evidence>
<comment type="catalytic activity">
    <reaction evidence="14 15 17">
        <text>guanosine(37) in tRNA + S-adenosyl-L-methionine = N(1)-methylguanosine(37) in tRNA + S-adenosyl-L-homocysteine + H(+)</text>
        <dbReference type="Rhea" id="RHEA:36899"/>
        <dbReference type="Rhea" id="RHEA-COMP:10145"/>
        <dbReference type="Rhea" id="RHEA-COMP:10147"/>
        <dbReference type="ChEBI" id="CHEBI:15378"/>
        <dbReference type="ChEBI" id="CHEBI:57856"/>
        <dbReference type="ChEBI" id="CHEBI:59789"/>
        <dbReference type="ChEBI" id="CHEBI:73542"/>
        <dbReference type="ChEBI" id="CHEBI:74269"/>
        <dbReference type="EC" id="2.1.1.228"/>
    </reaction>
</comment>
<dbReference type="Gene3D" id="1.10.1270.20">
    <property type="entry name" value="tRNA(m1g37)methyltransferase, domain 2"/>
    <property type="match status" value="1"/>
</dbReference>